<feature type="modified residue" description="4-aspartylphosphate" evidence="8">
    <location>
        <position position="965"/>
    </location>
</feature>
<keyword evidence="9" id="KW-0175">Coiled coil</keyword>
<keyword evidence="11" id="KW-1133">Transmembrane helix</keyword>
<feature type="transmembrane region" description="Helical" evidence="11">
    <location>
        <begin position="173"/>
        <end position="197"/>
    </location>
</feature>
<reference evidence="15 16" key="1">
    <citation type="submission" date="2013-03" db="EMBL/GenBank/DDBJ databases">
        <title>Salinisphaera hydrothermalis C41B8 Genome Sequencing.</title>
        <authorList>
            <person name="Li C."/>
            <person name="Lai Q."/>
            <person name="Shao Z."/>
        </authorList>
    </citation>
    <scope>NUCLEOTIDE SEQUENCE [LARGE SCALE GENOMIC DNA]</scope>
    <source>
        <strain evidence="15 16">C41B8</strain>
    </source>
</reference>
<dbReference type="EC" id="2.7.13.3" evidence="3"/>
<proteinExistence type="predicted"/>
<feature type="domain" description="Histidine kinase" evidence="12">
    <location>
        <begin position="520"/>
        <end position="752"/>
    </location>
</feature>
<feature type="domain" description="Response regulatory" evidence="13">
    <location>
        <begin position="793"/>
        <end position="907"/>
    </location>
</feature>
<comment type="caution">
    <text evidence="15">The sequence shown here is derived from an EMBL/GenBank/DDBJ whole genome shotgun (WGS) entry which is preliminary data.</text>
</comment>
<evidence type="ECO:0000256" key="2">
    <source>
        <dbReference type="ARBA" id="ARBA00004370"/>
    </source>
</evidence>
<evidence type="ECO:0000256" key="7">
    <source>
        <dbReference type="ARBA" id="ARBA00023012"/>
    </source>
</evidence>
<dbReference type="PROSITE" id="PS50110">
    <property type="entry name" value="RESPONSE_REGULATORY"/>
    <property type="match status" value="3"/>
</dbReference>
<dbReference type="SUPFAM" id="SSF55874">
    <property type="entry name" value="ATPase domain of HSP90 chaperone/DNA topoisomerase II/histidine kinase"/>
    <property type="match status" value="1"/>
</dbReference>
<dbReference type="Gene3D" id="3.30.565.10">
    <property type="entry name" value="Histidine kinase-like ATPase, C-terminal domain"/>
    <property type="match status" value="1"/>
</dbReference>
<protein>
    <recommendedName>
        <fullName evidence="3">histidine kinase</fullName>
        <ecNumber evidence="3">2.7.13.3</ecNumber>
    </recommendedName>
</protein>
<keyword evidence="16" id="KW-1185">Reference proteome</keyword>
<name>A0A084IQ68_SALHC</name>
<keyword evidence="4 8" id="KW-0597">Phosphoprotein</keyword>
<evidence type="ECO:0000256" key="3">
    <source>
        <dbReference type="ARBA" id="ARBA00012438"/>
    </source>
</evidence>
<dbReference type="Pfam" id="PF00672">
    <property type="entry name" value="HAMP"/>
    <property type="match status" value="1"/>
</dbReference>
<evidence type="ECO:0000259" key="14">
    <source>
        <dbReference type="PROSITE" id="PS50885"/>
    </source>
</evidence>
<dbReference type="Pfam" id="PF13185">
    <property type="entry name" value="GAF_2"/>
    <property type="match status" value="1"/>
</dbReference>
<dbReference type="PROSITE" id="PS50885">
    <property type="entry name" value="HAMP"/>
    <property type="match status" value="1"/>
</dbReference>
<feature type="modified residue" description="4-aspartylphosphate" evidence="8">
    <location>
        <position position="842"/>
    </location>
</feature>
<dbReference type="CDD" id="cd00082">
    <property type="entry name" value="HisKA"/>
    <property type="match status" value="1"/>
</dbReference>
<organism evidence="15 16">
    <name type="scientific">Salinisphaera hydrothermalis (strain C41B8)</name>
    <dbReference type="NCBI Taxonomy" id="1304275"/>
    <lineage>
        <taxon>Bacteria</taxon>
        <taxon>Pseudomonadati</taxon>
        <taxon>Pseudomonadota</taxon>
        <taxon>Gammaproteobacteria</taxon>
        <taxon>Salinisphaerales</taxon>
        <taxon>Salinisphaeraceae</taxon>
        <taxon>Salinisphaera</taxon>
    </lineage>
</organism>
<feature type="domain" description="HAMP" evidence="14">
    <location>
        <begin position="199"/>
        <end position="252"/>
    </location>
</feature>
<dbReference type="Pfam" id="PF02518">
    <property type="entry name" value="HATPase_c"/>
    <property type="match status" value="1"/>
</dbReference>
<dbReference type="Pfam" id="PF00072">
    <property type="entry name" value="Response_reg"/>
    <property type="match status" value="3"/>
</dbReference>
<dbReference type="SUPFAM" id="SSF52172">
    <property type="entry name" value="CheY-like"/>
    <property type="match status" value="3"/>
</dbReference>
<dbReference type="Gene3D" id="6.10.340.10">
    <property type="match status" value="1"/>
</dbReference>
<dbReference type="GO" id="GO:0016020">
    <property type="term" value="C:membrane"/>
    <property type="evidence" value="ECO:0007669"/>
    <property type="project" value="UniProtKB-SubCell"/>
</dbReference>
<dbReference type="InterPro" id="IPR003660">
    <property type="entry name" value="HAMP_dom"/>
</dbReference>
<dbReference type="eggNOG" id="COG0642">
    <property type="taxonomic scope" value="Bacteria"/>
</dbReference>
<dbReference type="eggNOG" id="COG5002">
    <property type="taxonomic scope" value="Bacteria"/>
</dbReference>
<dbReference type="SMART" id="SM00387">
    <property type="entry name" value="HATPase_c"/>
    <property type="match status" value="1"/>
</dbReference>
<evidence type="ECO:0000256" key="9">
    <source>
        <dbReference type="SAM" id="Coils"/>
    </source>
</evidence>
<evidence type="ECO:0000259" key="13">
    <source>
        <dbReference type="PROSITE" id="PS50110"/>
    </source>
</evidence>
<evidence type="ECO:0000256" key="8">
    <source>
        <dbReference type="PROSITE-ProRule" id="PRU00169"/>
    </source>
</evidence>
<dbReference type="PATRIC" id="fig|1304275.5.peg.392"/>
<comment type="catalytic activity">
    <reaction evidence="1">
        <text>ATP + protein L-histidine = ADP + protein N-phospho-L-histidine.</text>
        <dbReference type="EC" id="2.7.13.3"/>
    </reaction>
</comment>
<gene>
    <name evidence="15" type="ORF">C41B8_01942</name>
</gene>
<dbReference type="PANTHER" id="PTHR45339:SF1">
    <property type="entry name" value="HYBRID SIGNAL TRANSDUCTION HISTIDINE KINASE J"/>
    <property type="match status" value="1"/>
</dbReference>
<evidence type="ECO:0000256" key="11">
    <source>
        <dbReference type="SAM" id="Phobius"/>
    </source>
</evidence>
<evidence type="ECO:0000256" key="4">
    <source>
        <dbReference type="ARBA" id="ARBA00022553"/>
    </source>
</evidence>
<dbReference type="CDD" id="cd16922">
    <property type="entry name" value="HATPase_EvgS-ArcB-TorS-like"/>
    <property type="match status" value="1"/>
</dbReference>
<dbReference type="Proteomes" id="UP000028302">
    <property type="component" value="Unassembled WGS sequence"/>
</dbReference>
<dbReference type="CDD" id="cd00156">
    <property type="entry name" value="REC"/>
    <property type="match status" value="1"/>
</dbReference>
<keyword evidence="11" id="KW-0812">Transmembrane</keyword>
<dbReference type="InterPro" id="IPR005467">
    <property type="entry name" value="His_kinase_dom"/>
</dbReference>
<dbReference type="InterPro" id="IPR036097">
    <property type="entry name" value="HisK_dim/P_sf"/>
</dbReference>
<feature type="compositionally biased region" description="Basic and acidic residues" evidence="10">
    <location>
        <begin position="429"/>
        <end position="455"/>
    </location>
</feature>
<dbReference type="Gene3D" id="1.10.287.130">
    <property type="match status" value="1"/>
</dbReference>
<evidence type="ECO:0000313" key="15">
    <source>
        <dbReference type="EMBL" id="KEZ78852.1"/>
    </source>
</evidence>
<dbReference type="SUPFAM" id="SSF158472">
    <property type="entry name" value="HAMP domain-like"/>
    <property type="match status" value="1"/>
</dbReference>
<dbReference type="PRINTS" id="PR00344">
    <property type="entry name" value="BCTRLSENSOR"/>
</dbReference>
<dbReference type="InterPro" id="IPR007891">
    <property type="entry name" value="CHASE3"/>
</dbReference>
<dbReference type="InterPro" id="IPR011006">
    <property type="entry name" value="CheY-like_superfamily"/>
</dbReference>
<dbReference type="SMART" id="SM00448">
    <property type="entry name" value="REC"/>
    <property type="match status" value="3"/>
</dbReference>
<evidence type="ECO:0000313" key="16">
    <source>
        <dbReference type="Proteomes" id="UP000028302"/>
    </source>
</evidence>
<comment type="subcellular location">
    <subcellularLocation>
        <location evidence="2">Membrane</location>
    </subcellularLocation>
</comment>
<dbReference type="eggNOG" id="COG0745">
    <property type="taxonomic scope" value="Bacteria"/>
</dbReference>
<keyword evidence="11" id="KW-0472">Membrane</keyword>
<dbReference type="STRING" id="1304275.C41B8_01942"/>
<evidence type="ECO:0000256" key="10">
    <source>
        <dbReference type="SAM" id="MobiDB-lite"/>
    </source>
</evidence>
<keyword evidence="6 15" id="KW-0418">Kinase</keyword>
<dbReference type="InterPro" id="IPR001789">
    <property type="entry name" value="Sig_transdc_resp-reg_receiver"/>
</dbReference>
<dbReference type="SUPFAM" id="SSF47384">
    <property type="entry name" value="Homodimeric domain of signal transducing histidine kinase"/>
    <property type="match status" value="1"/>
</dbReference>
<dbReference type="Gene3D" id="3.30.450.40">
    <property type="match status" value="1"/>
</dbReference>
<dbReference type="Pfam" id="PF00512">
    <property type="entry name" value="HisKA"/>
    <property type="match status" value="1"/>
</dbReference>
<accession>A0A084IQ68</accession>
<feature type="coiled-coil region" evidence="9">
    <location>
        <begin position="65"/>
        <end position="116"/>
    </location>
</feature>
<feature type="modified residue" description="4-aspartylphosphate" evidence="8">
    <location>
        <position position="1111"/>
    </location>
</feature>
<dbReference type="InterPro" id="IPR036890">
    <property type="entry name" value="HATPase_C_sf"/>
</dbReference>
<feature type="region of interest" description="Disordered" evidence="10">
    <location>
        <begin position="424"/>
        <end position="476"/>
    </location>
</feature>
<dbReference type="PANTHER" id="PTHR45339">
    <property type="entry name" value="HYBRID SIGNAL TRANSDUCTION HISTIDINE KINASE J"/>
    <property type="match status" value="1"/>
</dbReference>
<dbReference type="GO" id="GO:0000155">
    <property type="term" value="F:phosphorelay sensor kinase activity"/>
    <property type="evidence" value="ECO:0007669"/>
    <property type="project" value="InterPro"/>
</dbReference>
<dbReference type="Pfam" id="PF05227">
    <property type="entry name" value="CHASE3"/>
    <property type="match status" value="1"/>
</dbReference>
<feature type="transmembrane region" description="Helical" evidence="11">
    <location>
        <begin position="6"/>
        <end position="23"/>
    </location>
</feature>
<evidence type="ECO:0000256" key="6">
    <source>
        <dbReference type="ARBA" id="ARBA00022777"/>
    </source>
</evidence>
<feature type="region of interest" description="Disordered" evidence="10">
    <location>
        <begin position="749"/>
        <end position="792"/>
    </location>
</feature>
<evidence type="ECO:0000259" key="12">
    <source>
        <dbReference type="PROSITE" id="PS50109"/>
    </source>
</evidence>
<sequence length="1179" mass="128654">MIGAVTLIMALFAASCVISLIALDRVNQARLSAGQSHGLLARSQALEQSITSQESALRAYVLTGAKRYEEQLHDANAAVEDDLHRLQDAGVGERSKEDLLEKIDRLESRWQAQVAEAVLARVDTGAVASARKMLANGASVAYLDPIHSALADYRKQLTEELAERNADVARRQWIADSTVIGLLVIGLLIGLATVIAVRRRIAGPLSELTDVTRRLAEGQRNVGVRFLHRGDEIGAMSRALETFRRIIVRQDRDYWIRDHRGRITAMLYRCEDDQELGRHLLNELAPLLHAGYAAVFTRASLEEDTTDFRLLAAYGYAPEAEQRFAPGEGLVGAALETRRPVELTDVPDDYIPIRSGLGQAQPKILLVAPAVITEQPVAIIELALFHPLTETERELLDSLLPNIGMAVLTQMRARRTTELLAQSRTQAEALRRSEKRLSEQQDSLKRANTELRAQSEELSSQAAELRASEEELKSQADELQAVNASLREQQDELSALHAQAEERAEELEQASAYKSDFLANMSHELRTPLNSLLILSRSLADNESGNLDDDEVEAARIIQDAGTGLLTLINDILDLSKIEAGKMRILPERLDTADFAERIRRQFSHMAASQGLQFELEQTTDAPDYVITDGGKLEQIVRNLVGNAIKFTHEGAVRVRIMRPAADVELSREGLTRENALAIVVSDDGVGIPSDRLDGIFHAFEQVDGSSSRRYGGTGLGLSITRQLAELLGGEVMVESTLGEGSRFTAVVRTDLSPVEPPSAGDADKDASGVEANDQTPSRRPRRRARAAGQPPRVLVVDDDNAFANIVCRTARERGFDAEAAADGPRALDAIAARRPDAVVLDLGLPGELDGWAVLDRLKANPDTQDIPVHIVSAADDTGRSVGAGAVGYLRKPVTRENLDTLLARAETLSGRKTRRVLVVDDDPEAHVAVARLLRSERVETVAVASGEAALSRLDRENFDCLVLDLKLPDTSGFDLLDTITARRDAPPVVVYSARDLTAEETERLRDHTDSIVIKGTHAQDRLLDEISLFMHRLAPSNPPASPSLATPTGDDGGPAMNGVRVLLVDDDMRNTFALSRMLRGHGVEVVMAADGTKALDRLADMERLDLVLMDIMMPGMDGYETIRAIRAGADHPRVPIIALTAKAMSGDREACLAAGADAYLSKPLDVDHLLAEMRTLLS</sequence>
<feature type="compositionally biased region" description="Basic and acidic residues" evidence="10">
    <location>
        <begin position="466"/>
        <end position="476"/>
    </location>
</feature>
<dbReference type="InterPro" id="IPR003661">
    <property type="entry name" value="HisK_dim/P_dom"/>
</dbReference>
<evidence type="ECO:0000256" key="1">
    <source>
        <dbReference type="ARBA" id="ARBA00000085"/>
    </source>
</evidence>
<dbReference type="Gene3D" id="3.40.50.2300">
    <property type="match status" value="3"/>
</dbReference>
<dbReference type="CDD" id="cd17546">
    <property type="entry name" value="REC_hyHK_CKI1_RcsC-like"/>
    <property type="match status" value="1"/>
</dbReference>
<dbReference type="PROSITE" id="PS50109">
    <property type="entry name" value="HIS_KIN"/>
    <property type="match status" value="1"/>
</dbReference>
<dbReference type="AlphaFoldDB" id="A0A084IQ68"/>
<dbReference type="SUPFAM" id="SSF55781">
    <property type="entry name" value="GAF domain-like"/>
    <property type="match status" value="1"/>
</dbReference>
<dbReference type="EMBL" id="APNK01000002">
    <property type="protein sequence ID" value="KEZ78852.1"/>
    <property type="molecule type" value="Genomic_DNA"/>
</dbReference>
<dbReference type="InterPro" id="IPR003594">
    <property type="entry name" value="HATPase_dom"/>
</dbReference>
<keyword evidence="7" id="KW-0902">Two-component regulatory system</keyword>
<dbReference type="InterPro" id="IPR003018">
    <property type="entry name" value="GAF"/>
</dbReference>
<dbReference type="InterPro" id="IPR029016">
    <property type="entry name" value="GAF-like_dom_sf"/>
</dbReference>
<dbReference type="FunFam" id="3.30.565.10:FF:000010">
    <property type="entry name" value="Sensor histidine kinase RcsC"/>
    <property type="match status" value="1"/>
</dbReference>
<feature type="domain" description="Response regulatory" evidence="13">
    <location>
        <begin position="1061"/>
        <end position="1178"/>
    </location>
</feature>
<dbReference type="InterPro" id="IPR004358">
    <property type="entry name" value="Sig_transdc_His_kin-like_C"/>
</dbReference>
<keyword evidence="5" id="KW-0808">Transferase</keyword>
<dbReference type="SMART" id="SM00388">
    <property type="entry name" value="HisKA"/>
    <property type="match status" value="1"/>
</dbReference>
<feature type="domain" description="Response regulatory" evidence="13">
    <location>
        <begin position="916"/>
        <end position="1030"/>
    </location>
</feature>
<evidence type="ECO:0000256" key="5">
    <source>
        <dbReference type="ARBA" id="ARBA00022679"/>
    </source>
</evidence>